<dbReference type="OrthoDB" id="10052339at2759"/>
<proteinExistence type="predicted"/>
<dbReference type="AlphaFoldDB" id="A0A183BD93"/>
<dbReference type="WBParaSite" id="ECPE_0001722201-mRNA-1">
    <property type="protein sequence ID" value="ECPE_0001722201-mRNA-1"/>
    <property type="gene ID" value="ECPE_0001722201"/>
</dbReference>
<organism evidence="3">
    <name type="scientific">Echinostoma caproni</name>
    <dbReference type="NCBI Taxonomy" id="27848"/>
    <lineage>
        <taxon>Eukaryota</taxon>
        <taxon>Metazoa</taxon>
        <taxon>Spiralia</taxon>
        <taxon>Lophotrochozoa</taxon>
        <taxon>Platyhelminthes</taxon>
        <taxon>Trematoda</taxon>
        <taxon>Digenea</taxon>
        <taxon>Plagiorchiida</taxon>
        <taxon>Echinostomata</taxon>
        <taxon>Echinostomatoidea</taxon>
        <taxon>Echinostomatidae</taxon>
        <taxon>Echinostoma</taxon>
    </lineage>
</organism>
<evidence type="ECO:0000313" key="2">
    <source>
        <dbReference type="Proteomes" id="UP000272942"/>
    </source>
</evidence>
<dbReference type="Proteomes" id="UP000272942">
    <property type="component" value="Unassembled WGS sequence"/>
</dbReference>
<reference evidence="3" key="1">
    <citation type="submission" date="2016-06" db="UniProtKB">
        <authorList>
            <consortium name="WormBaseParasite"/>
        </authorList>
    </citation>
    <scope>IDENTIFICATION</scope>
</reference>
<reference evidence="1 2" key="2">
    <citation type="submission" date="2018-11" db="EMBL/GenBank/DDBJ databases">
        <authorList>
            <consortium name="Pathogen Informatics"/>
        </authorList>
    </citation>
    <scope>NUCLEOTIDE SEQUENCE [LARGE SCALE GENOMIC DNA]</scope>
    <source>
        <strain evidence="1 2">Egypt</strain>
    </source>
</reference>
<accession>A0A183BD93</accession>
<evidence type="ECO:0000313" key="3">
    <source>
        <dbReference type="WBParaSite" id="ECPE_0001722201-mRNA-1"/>
    </source>
</evidence>
<name>A0A183BD93_9TREM</name>
<dbReference type="EMBL" id="UZAN01067829">
    <property type="protein sequence ID" value="VDP94466.1"/>
    <property type="molecule type" value="Genomic_DNA"/>
</dbReference>
<protein>
    <submittedName>
        <fullName evidence="1 3">Uncharacterized protein</fullName>
    </submittedName>
</protein>
<sequence>MRSIRLYGGLSLNDCLLQGPDWATPLIDVFNRFRLGAVAVAAVIQEMLLQIKIPEDQRDALQLLWWPDGDFQNLAVIYRLTVHPFGAASSPFCTNFVIRRRASQYGDNLPASMSASVANNF</sequence>
<evidence type="ECO:0000313" key="1">
    <source>
        <dbReference type="EMBL" id="VDP94466.1"/>
    </source>
</evidence>
<dbReference type="PANTHER" id="PTHR47331">
    <property type="entry name" value="PHD-TYPE DOMAIN-CONTAINING PROTEIN"/>
    <property type="match status" value="1"/>
</dbReference>
<keyword evidence="2" id="KW-1185">Reference proteome</keyword>
<gene>
    <name evidence="1" type="ORF">ECPE_LOCUS17178</name>
</gene>